<keyword evidence="4 5" id="KW-0472">Membrane</keyword>
<dbReference type="OrthoDB" id="422086at2759"/>
<dbReference type="GO" id="GO:0032259">
    <property type="term" value="P:methylation"/>
    <property type="evidence" value="ECO:0007669"/>
    <property type="project" value="UniProtKB-KW"/>
</dbReference>
<dbReference type="InParanoid" id="A0A067P8V3"/>
<evidence type="ECO:0000256" key="5">
    <source>
        <dbReference type="RuleBase" id="RU362022"/>
    </source>
</evidence>
<dbReference type="GO" id="GO:0004671">
    <property type="term" value="F:protein C-terminal S-isoprenylcysteine carboxyl O-methyltransferase activity"/>
    <property type="evidence" value="ECO:0007669"/>
    <property type="project" value="UniProtKB-EC"/>
</dbReference>
<dbReference type="Proteomes" id="UP000027265">
    <property type="component" value="Unassembled WGS sequence"/>
</dbReference>
<evidence type="ECO:0000313" key="6">
    <source>
        <dbReference type="EMBL" id="KDQ51219.1"/>
    </source>
</evidence>
<dbReference type="PANTHER" id="PTHR12714:SF9">
    <property type="entry name" value="PROTEIN-S-ISOPRENYLCYSTEINE O-METHYLTRANSFERASE"/>
    <property type="match status" value="1"/>
</dbReference>
<evidence type="ECO:0000313" key="7">
    <source>
        <dbReference type="Proteomes" id="UP000027265"/>
    </source>
</evidence>
<comment type="subcellular location">
    <subcellularLocation>
        <location evidence="5">Endoplasmic reticulum membrane</location>
        <topology evidence="5">Multi-pass membrane protein</topology>
    </subcellularLocation>
    <subcellularLocation>
        <location evidence="1">Membrane</location>
        <topology evidence="1">Multi-pass membrane protein</topology>
    </subcellularLocation>
</comment>
<dbReference type="Pfam" id="PF04140">
    <property type="entry name" value="ICMT"/>
    <property type="match status" value="1"/>
</dbReference>
<feature type="transmembrane region" description="Helical" evidence="5">
    <location>
        <begin position="161"/>
        <end position="183"/>
    </location>
</feature>
<evidence type="ECO:0000256" key="2">
    <source>
        <dbReference type="ARBA" id="ARBA00022692"/>
    </source>
</evidence>
<dbReference type="EC" id="2.1.1.100" evidence="5"/>
<dbReference type="EMBL" id="KL197750">
    <property type="protein sequence ID" value="KDQ51219.1"/>
    <property type="molecule type" value="Genomic_DNA"/>
</dbReference>
<organism evidence="6 7">
    <name type="scientific">Jaapia argillacea MUCL 33604</name>
    <dbReference type="NCBI Taxonomy" id="933084"/>
    <lineage>
        <taxon>Eukaryota</taxon>
        <taxon>Fungi</taxon>
        <taxon>Dikarya</taxon>
        <taxon>Basidiomycota</taxon>
        <taxon>Agaricomycotina</taxon>
        <taxon>Agaricomycetes</taxon>
        <taxon>Agaricomycetidae</taxon>
        <taxon>Jaapiales</taxon>
        <taxon>Jaapiaceae</taxon>
        <taxon>Jaapia</taxon>
    </lineage>
</organism>
<feature type="transmembrane region" description="Helical" evidence="5">
    <location>
        <begin position="195"/>
        <end position="213"/>
    </location>
</feature>
<keyword evidence="5" id="KW-0256">Endoplasmic reticulum</keyword>
<evidence type="ECO:0000256" key="1">
    <source>
        <dbReference type="ARBA" id="ARBA00004141"/>
    </source>
</evidence>
<feature type="transmembrane region" description="Helical" evidence="5">
    <location>
        <begin position="50"/>
        <end position="69"/>
    </location>
</feature>
<protein>
    <recommendedName>
        <fullName evidence="5">Protein-S-isoprenylcysteine O-methyltransferase</fullName>
        <ecNumber evidence="5">2.1.1.100</ecNumber>
    </recommendedName>
</protein>
<gene>
    <name evidence="6" type="ORF">JAAARDRAFT_62633</name>
</gene>
<accession>A0A067P8V3</accession>
<dbReference type="HOGENOM" id="CLU_065200_6_0_1"/>
<evidence type="ECO:0000256" key="4">
    <source>
        <dbReference type="ARBA" id="ARBA00023136"/>
    </source>
</evidence>
<comment type="caution">
    <text evidence="5">Lacks conserved residue(s) required for the propagation of feature annotation.</text>
</comment>
<dbReference type="AlphaFoldDB" id="A0A067P8V3"/>
<comment type="catalytic activity">
    <reaction evidence="5">
        <text>[protein]-C-terminal S-[(2E,6E)-farnesyl]-L-cysteine + S-adenosyl-L-methionine = [protein]-C-terminal S-[(2E,6E)-farnesyl]-L-cysteine methyl ester + S-adenosyl-L-homocysteine</text>
        <dbReference type="Rhea" id="RHEA:21672"/>
        <dbReference type="Rhea" id="RHEA-COMP:12125"/>
        <dbReference type="Rhea" id="RHEA-COMP:12126"/>
        <dbReference type="ChEBI" id="CHEBI:57856"/>
        <dbReference type="ChEBI" id="CHEBI:59789"/>
        <dbReference type="ChEBI" id="CHEBI:90510"/>
        <dbReference type="ChEBI" id="CHEBI:90511"/>
        <dbReference type="EC" id="2.1.1.100"/>
    </reaction>
</comment>
<dbReference type="PANTHER" id="PTHR12714">
    <property type="entry name" value="PROTEIN-S ISOPRENYLCYSTEINE O-METHYLTRANSFERASE"/>
    <property type="match status" value="1"/>
</dbReference>
<keyword evidence="5" id="KW-0949">S-adenosyl-L-methionine</keyword>
<name>A0A067P8V3_9AGAM</name>
<sequence>MSNLTIHAFHRILYGWIATFSITLCMSPPNPPAPPSEQQRFNSWERSLGNHIYVVPAVTKLAFWFVWLLETTALIARQFPWTKPIAEPTLSLFVQNPLSSLNAIRVTPVFLAGSVLAAIGGYIRYRCYEELGRLFTYELTIRKNHKLVTDGMYSFVRHPSYTGGILAFTGYMMTAFTQGSWLRESGALETFVGKAFAYATLLLASSTYVYSVFRVRTEDRILRAEFGAQWDEWAKRVPYRLVPYIY</sequence>
<dbReference type="Gene3D" id="1.20.120.1630">
    <property type="match status" value="1"/>
</dbReference>
<dbReference type="PROSITE" id="PS50244">
    <property type="entry name" value="S5A_REDUCTASE"/>
    <property type="match status" value="1"/>
</dbReference>
<proteinExistence type="inferred from homology"/>
<keyword evidence="2 5" id="KW-0812">Transmembrane</keyword>
<keyword evidence="5" id="KW-0808">Transferase</keyword>
<keyword evidence="7" id="KW-1185">Reference proteome</keyword>
<dbReference type="STRING" id="933084.A0A067P8V3"/>
<reference evidence="7" key="1">
    <citation type="journal article" date="2014" name="Proc. Natl. Acad. Sci. U.S.A.">
        <title>Extensive sampling of basidiomycete genomes demonstrates inadequacy of the white-rot/brown-rot paradigm for wood decay fungi.</title>
        <authorList>
            <person name="Riley R."/>
            <person name="Salamov A.A."/>
            <person name="Brown D.W."/>
            <person name="Nagy L.G."/>
            <person name="Floudas D."/>
            <person name="Held B.W."/>
            <person name="Levasseur A."/>
            <person name="Lombard V."/>
            <person name="Morin E."/>
            <person name="Otillar R."/>
            <person name="Lindquist E.A."/>
            <person name="Sun H."/>
            <person name="LaButti K.M."/>
            <person name="Schmutz J."/>
            <person name="Jabbour D."/>
            <person name="Luo H."/>
            <person name="Baker S.E."/>
            <person name="Pisabarro A.G."/>
            <person name="Walton J.D."/>
            <person name="Blanchette R.A."/>
            <person name="Henrissat B."/>
            <person name="Martin F."/>
            <person name="Cullen D."/>
            <person name="Hibbett D.S."/>
            <person name="Grigoriev I.V."/>
        </authorList>
    </citation>
    <scope>NUCLEOTIDE SEQUENCE [LARGE SCALE GENOMIC DNA]</scope>
    <source>
        <strain evidence="7">MUCL 33604</strain>
    </source>
</reference>
<comment type="similarity">
    <text evidence="5">Belongs to the class VI-like SAM-binding methyltransferase superfamily. Isoprenylcysteine carboxyl methyltransferase family.</text>
</comment>
<keyword evidence="5" id="KW-0489">Methyltransferase</keyword>
<keyword evidence="3 5" id="KW-1133">Transmembrane helix</keyword>
<dbReference type="InterPro" id="IPR007269">
    <property type="entry name" value="ICMT_MeTrfase"/>
</dbReference>
<dbReference type="GO" id="GO:0005789">
    <property type="term" value="C:endoplasmic reticulum membrane"/>
    <property type="evidence" value="ECO:0007669"/>
    <property type="project" value="UniProtKB-SubCell"/>
</dbReference>
<evidence type="ECO:0000256" key="3">
    <source>
        <dbReference type="ARBA" id="ARBA00022989"/>
    </source>
</evidence>